<sequence length="145" mass="15591">MSGRQYPARPIVGIGIVLLKPPSHVLLIRRGQPPMLGAWGLPGGAQDVGETAEDAARRELLEETGLTVGALTLAGNVDSIDRDGEGRVRYHYTILDFAGLWEGGEPHALSDAADVTWADLSDLGRYDLWSEAHRIIALARQALGI</sequence>
<evidence type="ECO:0000256" key="1">
    <source>
        <dbReference type="ARBA" id="ARBA00001946"/>
    </source>
</evidence>
<comment type="caution">
    <text evidence="5">The sequence shown here is derived from an EMBL/GenBank/DDBJ whole genome shotgun (WGS) entry which is preliminary data.</text>
</comment>
<dbReference type="InterPro" id="IPR000086">
    <property type="entry name" value="NUDIX_hydrolase_dom"/>
</dbReference>
<accession>A0A964DZ52</accession>
<dbReference type="PROSITE" id="PS00893">
    <property type="entry name" value="NUDIX_BOX"/>
    <property type="match status" value="1"/>
</dbReference>
<dbReference type="CDD" id="cd04673">
    <property type="entry name" value="NUDIX_ADPRase"/>
    <property type="match status" value="1"/>
</dbReference>
<reference evidence="5" key="2">
    <citation type="submission" date="2021-01" db="EMBL/GenBank/DDBJ databases">
        <authorList>
            <person name="Mieszkin S."/>
            <person name="Pouder E."/>
            <person name="Alain K."/>
        </authorList>
    </citation>
    <scope>NUCLEOTIDE SEQUENCE</scope>
    <source>
        <strain evidence="5">HW T2.11</strain>
    </source>
</reference>
<name>A0A964DZ52_9PROT</name>
<dbReference type="PANTHER" id="PTHR43736:SF1">
    <property type="entry name" value="DIHYDRONEOPTERIN TRIPHOSPHATE DIPHOSPHATASE"/>
    <property type="match status" value="1"/>
</dbReference>
<organism evidence="5 6">
    <name type="scientific">Acidisoma silvae</name>
    <dbReference type="NCBI Taxonomy" id="2802396"/>
    <lineage>
        <taxon>Bacteria</taxon>
        <taxon>Pseudomonadati</taxon>
        <taxon>Pseudomonadota</taxon>
        <taxon>Alphaproteobacteria</taxon>
        <taxon>Acetobacterales</taxon>
        <taxon>Acidocellaceae</taxon>
        <taxon>Acidisoma</taxon>
    </lineage>
</organism>
<dbReference type="Pfam" id="PF00293">
    <property type="entry name" value="NUDIX"/>
    <property type="match status" value="1"/>
</dbReference>
<comment type="cofactor">
    <cofactor evidence="1">
        <name>Mg(2+)</name>
        <dbReference type="ChEBI" id="CHEBI:18420"/>
    </cofactor>
</comment>
<keyword evidence="2 3" id="KW-0378">Hydrolase</keyword>
<evidence type="ECO:0000256" key="2">
    <source>
        <dbReference type="ARBA" id="ARBA00022801"/>
    </source>
</evidence>
<evidence type="ECO:0000256" key="3">
    <source>
        <dbReference type="RuleBase" id="RU003476"/>
    </source>
</evidence>
<dbReference type="PANTHER" id="PTHR43736">
    <property type="entry name" value="ADP-RIBOSE PYROPHOSPHATASE"/>
    <property type="match status" value="1"/>
</dbReference>
<dbReference type="PRINTS" id="PR00502">
    <property type="entry name" value="NUDIXFAMILY"/>
</dbReference>
<dbReference type="Proteomes" id="UP000708298">
    <property type="component" value="Unassembled WGS sequence"/>
</dbReference>
<dbReference type="PROSITE" id="PS51462">
    <property type="entry name" value="NUDIX"/>
    <property type="match status" value="1"/>
</dbReference>
<proteinExistence type="inferred from homology"/>
<dbReference type="AlphaFoldDB" id="A0A964DZ52"/>
<dbReference type="SUPFAM" id="SSF55811">
    <property type="entry name" value="Nudix"/>
    <property type="match status" value="1"/>
</dbReference>
<reference evidence="5" key="1">
    <citation type="journal article" date="2021" name="Microorganisms">
        <title>Acidisoma silvae sp. nov. and Acidisomacellulosilytica sp. nov., Two Acidophilic Bacteria Isolated from Decaying Wood, Hydrolyzing Cellulose and Producing Poly-3-hydroxybutyrate.</title>
        <authorList>
            <person name="Mieszkin S."/>
            <person name="Pouder E."/>
            <person name="Uroz S."/>
            <person name="Simon-Colin C."/>
            <person name="Alain K."/>
        </authorList>
    </citation>
    <scope>NUCLEOTIDE SEQUENCE</scope>
    <source>
        <strain evidence="5">HW T2.11</strain>
    </source>
</reference>
<evidence type="ECO:0000313" key="5">
    <source>
        <dbReference type="EMBL" id="MCB8875762.1"/>
    </source>
</evidence>
<dbReference type="Gene3D" id="3.90.79.10">
    <property type="entry name" value="Nucleoside Triphosphate Pyrophosphohydrolase"/>
    <property type="match status" value="1"/>
</dbReference>
<gene>
    <name evidence="5" type="ORF">ASILVAE211_11255</name>
</gene>
<evidence type="ECO:0000259" key="4">
    <source>
        <dbReference type="PROSITE" id="PS51462"/>
    </source>
</evidence>
<dbReference type="RefSeq" id="WP_227321421.1">
    <property type="nucleotide sequence ID" value="NZ_JAESVB010000004.1"/>
</dbReference>
<dbReference type="EMBL" id="JAESVB010000004">
    <property type="protein sequence ID" value="MCB8875762.1"/>
    <property type="molecule type" value="Genomic_DNA"/>
</dbReference>
<dbReference type="InterPro" id="IPR020084">
    <property type="entry name" value="NUDIX_hydrolase_CS"/>
</dbReference>
<evidence type="ECO:0000313" key="6">
    <source>
        <dbReference type="Proteomes" id="UP000708298"/>
    </source>
</evidence>
<protein>
    <submittedName>
        <fullName evidence="5">NUDIX hydrolase</fullName>
    </submittedName>
</protein>
<dbReference type="InterPro" id="IPR015797">
    <property type="entry name" value="NUDIX_hydrolase-like_dom_sf"/>
</dbReference>
<dbReference type="InterPro" id="IPR020476">
    <property type="entry name" value="Nudix_hydrolase"/>
</dbReference>
<comment type="similarity">
    <text evidence="3">Belongs to the Nudix hydrolase family.</text>
</comment>
<dbReference type="GO" id="GO:0016787">
    <property type="term" value="F:hydrolase activity"/>
    <property type="evidence" value="ECO:0007669"/>
    <property type="project" value="UniProtKB-KW"/>
</dbReference>
<keyword evidence="6" id="KW-1185">Reference proteome</keyword>
<feature type="domain" description="Nudix hydrolase" evidence="4">
    <location>
        <begin position="9"/>
        <end position="141"/>
    </location>
</feature>